<proteinExistence type="predicted"/>
<evidence type="ECO:0000256" key="1">
    <source>
        <dbReference type="SAM" id="MobiDB-lite"/>
    </source>
</evidence>
<comment type="caution">
    <text evidence="3">The sequence shown here is derived from an EMBL/GenBank/DDBJ whole genome shotgun (WGS) entry which is preliminary data.</text>
</comment>
<reference evidence="3" key="2">
    <citation type="submission" date="2023-02" db="EMBL/GenBank/DDBJ databases">
        <authorList>
            <consortium name="DOE Joint Genome Institute"/>
            <person name="Mondo S.J."/>
            <person name="Chang Y."/>
            <person name="Wang Y."/>
            <person name="Ahrendt S."/>
            <person name="Andreopoulos W."/>
            <person name="Barry K."/>
            <person name="Beard J."/>
            <person name="Benny G.L."/>
            <person name="Blankenship S."/>
            <person name="Bonito G."/>
            <person name="Cuomo C."/>
            <person name="Desiro A."/>
            <person name="Gervers K.A."/>
            <person name="Hundley H."/>
            <person name="Kuo A."/>
            <person name="LaButti K."/>
            <person name="Lang B.F."/>
            <person name="Lipzen A."/>
            <person name="O'Donnell K."/>
            <person name="Pangilinan J."/>
            <person name="Reynolds N."/>
            <person name="Sandor L."/>
            <person name="Smith M.W."/>
            <person name="Tsang A."/>
            <person name="Grigoriev I.V."/>
            <person name="Stajich J.E."/>
            <person name="Spatafora J.W."/>
        </authorList>
    </citation>
    <scope>NUCLEOTIDE SEQUENCE</scope>
    <source>
        <strain evidence="3">RSA 2281</strain>
    </source>
</reference>
<accession>A0AAD5K945</accession>
<evidence type="ECO:0000313" key="3">
    <source>
        <dbReference type="EMBL" id="KAI9262154.1"/>
    </source>
</evidence>
<dbReference type="PANTHER" id="PTHR31964:SF113">
    <property type="entry name" value="USPA DOMAIN-CONTAINING PROTEIN"/>
    <property type="match status" value="1"/>
</dbReference>
<keyword evidence="4" id="KW-1185">Reference proteome</keyword>
<reference evidence="3" key="1">
    <citation type="journal article" date="2022" name="IScience">
        <title>Evolution of zygomycete secretomes and the origins of terrestrial fungal ecologies.</title>
        <authorList>
            <person name="Chang Y."/>
            <person name="Wang Y."/>
            <person name="Mondo S."/>
            <person name="Ahrendt S."/>
            <person name="Andreopoulos W."/>
            <person name="Barry K."/>
            <person name="Beard J."/>
            <person name="Benny G.L."/>
            <person name="Blankenship S."/>
            <person name="Bonito G."/>
            <person name="Cuomo C."/>
            <person name="Desiro A."/>
            <person name="Gervers K.A."/>
            <person name="Hundley H."/>
            <person name="Kuo A."/>
            <person name="LaButti K."/>
            <person name="Lang B.F."/>
            <person name="Lipzen A."/>
            <person name="O'Donnell K."/>
            <person name="Pangilinan J."/>
            <person name="Reynolds N."/>
            <person name="Sandor L."/>
            <person name="Smith M.E."/>
            <person name="Tsang A."/>
            <person name="Grigoriev I.V."/>
            <person name="Stajich J.E."/>
            <person name="Spatafora J.W."/>
        </authorList>
    </citation>
    <scope>NUCLEOTIDE SEQUENCE</scope>
    <source>
        <strain evidence="3">RSA 2281</strain>
    </source>
</reference>
<feature type="region of interest" description="Disordered" evidence="1">
    <location>
        <begin position="1"/>
        <end position="31"/>
    </location>
</feature>
<evidence type="ECO:0000313" key="4">
    <source>
        <dbReference type="Proteomes" id="UP001209540"/>
    </source>
</evidence>
<dbReference type="Proteomes" id="UP001209540">
    <property type="component" value="Unassembled WGS sequence"/>
</dbReference>
<dbReference type="InterPro" id="IPR006015">
    <property type="entry name" value="Universal_stress_UspA"/>
</dbReference>
<dbReference type="AlphaFoldDB" id="A0AAD5K945"/>
<sequence length="226" mass="25149">MAQRPTPEQKDKLLSLPSEFLPKPRHQPTETVNSGRTIVVAYDQTRASDALLEKSIRTGLLQPDDDIRLVHILPQQDFLSSFTQISAGNSVMASMTAYDTQTNNLVKEHNESILIEAKEDMLLAVAKVLKNNSFQHVKVEVVQGDRKQSIQDYCESVKPTLLMTGSRGFGKIKRTVLGSVSDYLAKNCPCPVMIVKVTEEEIEARTAMSEKKKSVFTSFMGMVSSN</sequence>
<dbReference type="PRINTS" id="PR01438">
    <property type="entry name" value="UNVRSLSTRESS"/>
</dbReference>
<dbReference type="Gene3D" id="3.40.50.620">
    <property type="entry name" value="HUPs"/>
    <property type="match status" value="1"/>
</dbReference>
<protein>
    <recommendedName>
        <fullName evidence="2">UspA domain-containing protein</fullName>
    </recommendedName>
</protein>
<dbReference type="CDD" id="cd23659">
    <property type="entry name" value="USP_At3g01520-like"/>
    <property type="match status" value="1"/>
</dbReference>
<dbReference type="InterPro" id="IPR006016">
    <property type="entry name" value="UspA"/>
</dbReference>
<evidence type="ECO:0000259" key="2">
    <source>
        <dbReference type="Pfam" id="PF00582"/>
    </source>
</evidence>
<dbReference type="Pfam" id="PF00582">
    <property type="entry name" value="Usp"/>
    <property type="match status" value="1"/>
</dbReference>
<dbReference type="PANTHER" id="PTHR31964">
    <property type="entry name" value="ADENINE NUCLEOTIDE ALPHA HYDROLASES-LIKE SUPERFAMILY PROTEIN"/>
    <property type="match status" value="1"/>
</dbReference>
<dbReference type="SUPFAM" id="SSF52402">
    <property type="entry name" value="Adenine nucleotide alpha hydrolases-like"/>
    <property type="match status" value="1"/>
</dbReference>
<feature type="domain" description="UspA" evidence="2">
    <location>
        <begin position="36"/>
        <end position="196"/>
    </location>
</feature>
<organism evidence="3 4">
    <name type="scientific">Phascolomyces articulosus</name>
    <dbReference type="NCBI Taxonomy" id="60185"/>
    <lineage>
        <taxon>Eukaryota</taxon>
        <taxon>Fungi</taxon>
        <taxon>Fungi incertae sedis</taxon>
        <taxon>Mucoromycota</taxon>
        <taxon>Mucoromycotina</taxon>
        <taxon>Mucoromycetes</taxon>
        <taxon>Mucorales</taxon>
        <taxon>Lichtheimiaceae</taxon>
        <taxon>Phascolomyces</taxon>
    </lineage>
</organism>
<dbReference type="EMBL" id="JAIXMP010000014">
    <property type="protein sequence ID" value="KAI9262154.1"/>
    <property type="molecule type" value="Genomic_DNA"/>
</dbReference>
<name>A0AAD5K945_9FUNG</name>
<gene>
    <name evidence="3" type="ORF">BDA99DRAFT_510371</name>
</gene>
<dbReference type="InterPro" id="IPR014729">
    <property type="entry name" value="Rossmann-like_a/b/a_fold"/>
</dbReference>